<accession>A0A554S8W3</accession>
<dbReference type="AlphaFoldDB" id="A0A554S8W3"/>
<keyword evidence="4" id="KW-1185">Reference proteome</keyword>
<reference evidence="3 4" key="1">
    <citation type="submission" date="2019-07" db="EMBL/GenBank/DDBJ databases">
        <authorList>
            <person name="Zhao L.H."/>
        </authorList>
    </citation>
    <scope>NUCLEOTIDE SEQUENCE [LARGE SCALE GENOMIC DNA]</scope>
    <source>
        <strain evidence="3 4">Co35</strain>
    </source>
</reference>
<dbReference type="OrthoDB" id="7889077at2"/>
<evidence type="ECO:0000259" key="2">
    <source>
        <dbReference type="Pfam" id="PF01583"/>
    </source>
</evidence>
<dbReference type="EMBL" id="VLNT01000007">
    <property type="protein sequence ID" value="TSD62787.1"/>
    <property type="molecule type" value="Genomic_DNA"/>
</dbReference>
<keyword evidence="3" id="KW-0418">Kinase</keyword>
<name>A0A554S8W3_9ACTN</name>
<dbReference type="InterPro" id="IPR059117">
    <property type="entry name" value="APS_kinase_dom"/>
</dbReference>
<dbReference type="RefSeq" id="WP_143913382.1">
    <property type="nucleotide sequence ID" value="NZ_VLNT01000007.1"/>
</dbReference>
<gene>
    <name evidence="3" type="ORF">FNM00_10460</name>
</gene>
<evidence type="ECO:0000313" key="3">
    <source>
        <dbReference type="EMBL" id="TSD62787.1"/>
    </source>
</evidence>
<dbReference type="InterPro" id="IPR027417">
    <property type="entry name" value="P-loop_NTPase"/>
</dbReference>
<dbReference type="Gene3D" id="3.40.50.300">
    <property type="entry name" value="P-loop containing nucleotide triphosphate hydrolases"/>
    <property type="match status" value="1"/>
</dbReference>
<dbReference type="GO" id="GO:0004020">
    <property type="term" value="F:adenylylsulfate kinase activity"/>
    <property type="evidence" value="ECO:0007669"/>
    <property type="project" value="UniProtKB-EC"/>
</dbReference>
<dbReference type="Pfam" id="PF01583">
    <property type="entry name" value="APS_kinase"/>
    <property type="match status" value="1"/>
</dbReference>
<evidence type="ECO:0000313" key="4">
    <source>
        <dbReference type="Proteomes" id="UP000316988"/>
    </source>
</evidence>
<dbReference type="EC" id="2.7.1.25" evidence="3"/>
<feature type="domain" description="APS kinase" evidence="2">
    <location>
        <begin position="4"/>
        <end position="43"/>
    </location>
</feature>
<organism evidence="3 4">
    <name type="scientific">Aeromicrobium piscarium</name>
    <dbReference type="NCBI Taxonomy" id="2590901"/>
    <lineage>
        <taxon>Bacteria</taxon>
        <taxon>Bacillati</taxon>
        <taxon>Actinomycetota</taxon>
        <taxon>Actinomycetes</taxon>
        <taxon>Propionibacteriales</taxon>
        <taxon>Nocardioidaceae</taxon>
        <taxon>Aeromicrobium</taxon>
    </lineage>
</organism>
<sequence>MSGSSVIFIGGRSGAGKSTVAFALHDLLSQRDVQHAVIEGDCLDLAHPAPWEYHLAERNLAAMWENYRDLGYRRLIYTNTVSILQVPALTEAMGDAREVTSVLLRAGHSTVAERLGRREHGDSLERHVQRSTTMAARLDRSAGDDVHRLDTDAMTPLAVAEHIVDLSGWAGTSRRAD</sequence>
<dbReference type="Proteomes" id="UP000316988">
    <property type="component" value="Unassembled WGS sequence"/>
</dbReference>
<dbReference type="SUPFAM" id="SSF52540">
    <property type="entry name" value="P-loop containing nucleoside triphosphate hydrolases"/>
    <property type="match status" value="1"/>
</dbReference>
<proteinExistence type="predicted"/>
<protein>
    <submittedName>
        <fullName evidence="3">Adenylyl-sulfate kinase</fullName>
        <ecNumber evidence="3">2.7.1.25</ecNumber>
    </submittedName>
</protein>
<evidence type="ECO:0000256" key="1">
    <source>
        <dbReference type="ARBA" id="ARBA00022679"/>
    </source>
</evidence>
<keyword evidence="1 3" id="KW-0808">Transferase</keyword>
<comment type="caution">
    <text evidence="3">The sequence shown here is derived from an EMBL/GenBank/DDBJ whole genome shotgun (WGS) entry which is preliminary data.</text>
</comment>